<evidence type="ECO:0000256" key="1">
    <source>
        <dbReference type="PROSITE-ProRule" id="PRU00325"/>
    </source>
</evidence>
<dbReference type="EMBL" id="JARKHS020032485">
    <property type="protein sequence ID" value="KAK8759973.1"/>
    <property type="molecule type" value="Genomic_DNA"/>
</dbReference>
<name>A0AAQ4DBY3_AMBAM</name>
<gene>
    <name evidence="3" type="ORF">V5799_028760</name>
</gene>
<feature type="domain" description="SWIM-type" evidence="2">
    <location>
        <begin position="6"/>
        <end position="45"/>
    </location>
</feature>
<keyword evidence="1" id="KW-0862">Zinc</keyword>
<dbReference type="GO" id="GO:0008270">
    <property type="term" value="F:zinc ion binding"/>
    <property type="evidence" value="ECO:0007669"/>
    <property type="project" value="UniProtKB-KW"/>
</dbReference>
<evidence type="ECO:0000313" key="4">
    <source>
        <dbReference type="Proteomes" id="UP001321473"/>
    </source>
</evidence>
<reference evidence="3 4" key="1">
    <citation type="journal article" date="2023" name="Arcadia Sci">
        <title>De novo assembly of a long-read Amblyomma americanum tick genome.</title>
        <authorList>
            <person name="Chou S."/>
            <person name="Poskanzer K.E."/>
            <person name="Rollins M."/>
            <person name="Thuy-Boun P.S."/>
        </authorList>
    </citation>
    <scope>NUCLEOTIDE SEQUENCE [LARGE SCALE GENOMIC DNA]</scope>
    <source>
        <strain evidence="3">F_SG_1</strain>
        <tissue evidence="3">Salivary glands</tissue>
    </source>
</reference>
<dbReference type="InterPro" id="IPR007527">
    <property type="entry name" value="Znf_SWIM"/>
</dbReference>
<keyword evidence="1" id="KW-0479">Metal-binding</keyword>
<proteinExistence type="predicted"/>
<dbReference type="PANTHER" id="PTHR47526:SF3">
    <property type="entry name" value="PHD-TYPE DOMAIN-CONTAINING PROTEIN"/>
    <property type="match status" value="1"/>
</dbReference>
<accession>A0AAQ4DBY3</accession>
<keyword evidence="1" id="KW-0863">Zinc-finger</keyword>
<evidence type="ECO:0000259" key="2">
    <source>
        <dbReference type="PROSITE" id="PS50966"/>
    </source>
</evidence>
<dbReference type="PROSITE" id="PS50966">
    <property type="entry name" value="ZF_SWIM"/>
    <property type="match status" value="1"/>
</dbReference>
<dbReference type="PANTHER" id="PTHR47526">
    <property type="entry name" value="ATP-DEPENDENT DNA HELICASE"/>
    <property type="match status" value="1"/>
</dbReference>
<keyword evidence="4" id="KW-1185">Reference proteome</keyword>
<evidence type="ECO:0000313" key="3">
    <source>
        <dbReference type="EMBL" id="KAK8759973.1"/>
    </source>
</evidence>
<protein>
    <recommendedName>
        <fullName evidence="2">SWIM-type domain-containing protein</fullName>
    </recommendedName>
</protein>
<sequence>MKGGYYIVHAVAEKTTGDITEAHCHCPAGLSGTCQHVVGLLLAVVGAAAEPEPTCTDLPCAWIVPSSAKKVEVAKPLSDITFKTTDPNGRQGFKRKRSYDPCPNGMPSDAGCFRRKLQNAFPRALWLRYNKEATEQVFFPMVLQIFVQIIT</sequence>
<organism evidence="3 4">
    <name type="scientific">Amblyomma americanum</name>
    <name type="common">Lone star tick</name>
    <dbReference type="NCBI Taxonomy" id="6943"/>
    <lineage>
        <taxon>Eukaryota</taxon>
        <taxon>Metazoa</taxon>
        <taxon>Ecdysozoa</taxon>
        <taxon>Arthropoda</taxon>
        <taxon>Chelicerata</taxon>
        <taxon>Arachnida</taxon>
        <taxon>Acari</taxon>
        <taxon>Parasitiformes</taxon>
        <taxon>Ixodida</taxon>
        <taxon>Ixodoidea</taxon>
        <taxon>Ixodidae</taxon>
        <taxon>Amblyomminae</taxon>
        <taxon>Amblyomma</taxon>
    </lineage>
</organism>
<dbReference type="Proteomes" id="UP001321473">
    <property type="component" value="Unassembled WGS sequence"/>
</dbReference>
<dbReference type="AlphaFoldDB" id="A0AAQ4DBY3"/>
<comment type="caution">
    <text evidence="3">The sequence shown here is derived from an EMBL/GenBank/DDBJ whole genome shotgun (WGS) entry which is preliminary data.</text>
</comment>